<accession>A0A0F9SJ57</accession>
<proteinExistence type="predicted"/>
<dbReference type="AlphaFoldDB" id="A0A0F9SJ57"/>
<comment type="caution">
    <text evidence="1">The sequence shown here is derived from an EMBL/GenBank/DDBJ whole genome shotgun (WGS) entry which is preliminary data.</text>
</comment>
<reference evidence="1" key="1">
    <citation type="journal article" date="2015" name="Nature">
        <title>Complex archaea that bridge the gap between prokaryotes and eukaryotes.</title>
        <authorList>
            <person name="Spang A."/>
            <person name="Saw J.H."/>
            <person name="Jorgensen S.L."/>
            <person name="Zaremba-Niedzwiedzka K."/>
            <person name="Martijn J."/>
            <person name="Lind A.E."/>
            <person name="van Eijk R."/>
            <person name="Schleper C."/>
            <person name="Guy L."/>
            <person name="Ettema T.J."/>
        </authorList>
    </citation>
    <scope>NUCLEOTIDE SEQUENCE</scope>
</reference>
<organism evidence="1">
    <name type="scientific">marine sediment metagenome</name>
    <dbReference type="NCBI Taxonomy" id="412755"/>
    <lineage>
        <taxon>unclassified sequences</taxon>
        <taxon>metagenomes</taxon>
        <taxon>ecological metagenomes</taxon>
    </lineage>
</organism>
<dbReference type="EMBL" id="LAZR01000483">
    <property type="protein sequence ID" value="KKN67099.1"/>
    <property type="molecule type" value="Genomic_DNA"/>
</dbReference>
<name>A0A0F9SJ57_9ZZZZ</name>
<evidence type="ECO:0000313" key="1">
    <source>
        <dbReference type="EMBL" id="KKN67099.1"/>
    </source>
</evidence>
<protein>
    <submittedName>
        <fullName evidence="1">Uncharacterized protein</fullName>
    </submittedName>
</protein>
<gene>
    <name evidence="1" type="ORF">LCGC14_0464460</name>
</gene>
<sequence length="106" mass="12051">MVFARRQTGVKITKVRFRAGSRKGQLVKIRKPIFESKRQALVRGAKGIASRSKSRLVPISSSIGKRLISSTKKSRKAKRRLIGRRISFTSISRKRSRRGSALRQFV</sequence>